<sequence length="1178" mass="133148">MSEQASQTLYRFASLRSPQLTDENGKSERFILQPESQKTGAFYDEISAKLSKESMNSTLQLAASSFTPIIDKAEIKALRRRLYDFGLWLSRNRTDYEDNIIEQLNVEDVSPLASERSKTIWSNLFYQIVTQQNAYLKEDLILLLVADHVVSGYIILVDEGKTDTEIIPLLKTYIDAKVVLPKELFNFSDEVKTTSVRTNGIVSKLNTKWTREQNAKIAKDKLAKIAVAKADIKNLKKKHQALEVANYEARLAEYKRDIQPTIDTFKADISKEEKAWFEGKTSLGDIQKEGFLFDKVNTTAYPSIPEFSYTPLVEISETKALAEMQTDTYTLLSELTSISEISTYDEFKEILTSEEVRANRQLFENTPLKQKQVSLGGTIISENPDLEYETPQEIVDVCYTLKFIGTKDSPVKGSCPWTYHFIISSSTKDTTINSVTATLKTSNTSGADTYTTTEFISLFNNDLYKLKFTTNNFPNSITTTYVSLTVNLANGDQISQDFEANGDWLYSHIFCDNVADNTQEEDNTDEATSIDGLYIPTGYGMRQLGIADYRKVEQSVHCYVEGEVSHIENVMARAYKEKETRRLRTQEDTTSISSEAETEKLTDSTTTNRYEMQTEIAQIISETKDTSAHSNVGYKGKAFNVSAGANFAYNTSKEDSINQAVTEAQELTAQATDRVVQKVKEERVTKIVEEYEETNKHGFDNRKGADHVVGVYRWVDKIYKNQIYNYGKRLTYEFLIPQPSKLHRLAMSEIAAEDNTITLEKPIDPRTNGYPDASHITETNYKELGAAYNIELTVPPTEFIKIGKALSFTAMETSGNEWDEIAAGAEDITIPEGYKSSQVKVIWHVADEPNGSHGGTQVSVGGKNFTQSLLPAFHNIDNFVGSIPVSYDSLGHHTGNINVTVRCERTTDSYEQWQLDTFNSIITAYEDLLANYLAEKKAAEETAKTIYESNPLFYRQIEQTVLRKNCISYLVDQTPDATYTYGKTMYSGSNMQNYEVGVSKNLNKYASFAAFMEQAFEWDIMSYKFYPFYWGSREDWKELYHYENDDELFSNFMKSGLARVVLTVRPGFEDAVLHYMATGNIWNGGELPVIEDDLYLSVVDELKETKGLPEGKAWKTRVPTSLTILQADSIGLQVDKALPCNCDDIDDFEVADQTACTTEIVNKTEVFTNLEPDTTTTT</sequence>
<accession>A0A9W6B8J1</accession>
<dbReference type="AlphaFoldDB" id="A0A9W6B8J1"/>
<dbReference type="RefSeq" id="WP_281755288.1">
    <property type="nucleotide sequence ID" value="NZ_BRVP01000017.1"/>
</dbReference>
<feature type="region of interest" description="Disordered" evidence="2">
    <location>
        <begin position="581"/>
        <end position="605"/>
    </location>
</feature>
<organism evidence="3 4">
    <name type="scientific">Neptunitalea chrysea</name>
    <dbReference type="NCBI Taxonomy" id="1647581"/>
    <lineage>
        <taxon>Bacteria</taxon>
        <taxon>Pseudomonadati</taxon>
        <taxon>Bacteroidota</taxon>
        <taxon>Flavobacteriia</taxon>
        <taxon>Flavobacteriales</taxon>
        <taxon>Flavobacteriaceae</taxon>
        <taxon>Neptunitalea</taxon>
    </lineage>
</organism>
<evidence type="ECO:0000256" key="2">
    <source>
        <dbReference type="SAM" id="MobiDB-lite"/>
    </source>
</evidence>
<name>A0A9W6B8J1_9FLAO</name>
<feature type="coiled-coil region" evidence="1">
    <location>
        <begin position="218"/>
        <end position="257"/>
    </location>
</feature>
<protein>
    <submittedName>
        <fullName evidence="3">Uncharacterized protein</fullName>
    </submittedName>
</protein>
<evidence type="ECO:0000313" key="3">
    <source>
        <dbReference type="EMBL" id="GLB53384.1"/>
    </source>
</evidence>
<proteinExistence type="predicted"/>
<evidence type="ECO:0000313" key="4">
    <source>
        <dbReference type="Proteomes" id="UP001143545"/>
    </source>
</evidence>
<dbReference type="EMBL" id="BRVP01000017">
    <property type="protein sequence ID" value="GLB53384.1"/>
    <property type="molecule type" value="Genomic_DNA"/>
</dbReference>
<reference evidence="3" key="1">
    <citation type="submission" date="2022-07" db="EMBL/GenBank/DDBJ databases">
        <title>Taxonomy of Novel Oxalotrophic and Methylotrophic Bacteria.</title>
        <authorList>
            <person name="Sahin N."/>
            <person name="Tani A."/>
        </authorList>
    </citation>
    <scope>NUCLEOTIDE SEQUENCE</scope>
    <source>
        <strain evidence="3">AM327</strain>
    </source>
</reference>
<keyword evidence="1" id="KW-0175">Coiled coil</keyword>
<keyword evidence="4" id="KW-1185">Reference proteome</keyword>
<evidence type="ECO:0000256" key="1">
    <source>
        <dbReference type="SAM" id="Coils"/>
    </source>
</evidence>
<dbReference type="Proteomes" id="UP001143545">
    <property type="component" value="Unassembled WGS sequence"/>
</dbReference>
<gene>
    <name evidence="3" type="ORF">NBRC110019_24250</name>
</gene>
<comment type="caution">
    <text evidence="3">The sequence shown here is derived from an EMBL/GenBank/DDBJ whole genome shotgun (WGS) entry which is preliminary data.</text>
</comment>